<dbReference type="InterPro" id="IPR011032">
    <property type="entry name" value="GroES-like_sf"/>
</dbReference>
<dbReference type="EMBL" id="NKCK01000246">
    <property type="protein sequence ID" value="RSL89368.1"/>
    <property type="molecule type" value="Genomic_DNA"/>
</dbReference>
<sequence>MPHLAAVQPAPKAPFEVKEIETPQPGPHELLIKNEAIAIQPIDAKIARVAMLPIPYPAILGSSFAGTVTAVGPEVTGFAVGDKVVAAKTAGARSVISSAATTTKLPSDASLDTAVRLVGNLATVPALFQATLKLARPDPTTPAQPQGKKVLIYGGTSSIGSLSVQYLKQAGYDVVTTTSPRHEAFVSRLGASQVIDHTQDTDTTVKALVAAGPYDVVVDTISTAQTVKLLADVLAAQGGGNVYALQPPFAPETLPDGVSRIFEGWSLLLAKEEHAELLKWTFATYFPQALAKDSLIAVPPRKIAGGLAGLDNALDILIKGVSSEKLVVDPWE</sequence>
<dbReference type="SMART" id="SM00829">
    <property type="entry name" value="PKS_ER"/>
    <property type="match status" value="1"/>
</dbReference>
<dbReference type="PANTHER" id="PTHR45348:SF2">
    <property type="entry name" value="ZINC-TYPE ALCOHOL DEHYDROGENASE-LIKE PROTEIN C2E1P3.01"/>
    <property type="match status" value="1"/>
</dbReference>
<accession>A0A428SHW6</accession>
<dbReference type="Proteomes" id="UP000287144">
    <property type="component" value="Unassembled WGS sequence"/>
</dbReference>
<dbReference type="PANTHER" id="PTHR45348">
    <property type="entry name" value="HYPOTHETICAL OXIDOREDUCTASE (EUROFUNG)"/>
    <property type="match status" value="1"/>
</dbReference>
<evidence type="ECO:0000259" key="3">
    <source>
        <dbReference type="SMART" id="SM00829"/>
    </source>
</evidence>
<dbReference type="CDD" id="cd08249">
    <property type="entry name" value="enoyl_reductase_like"/>
    <property type="match status" value="1"/>
</dbReference>
<reference evidence="4 5" key="1">
    <citation type="submission" date="2017-06" db="EMBL/GenBank/DDBJ databases">
        <title>Comparative genomic analysis of Ambrosia Fusariam Clade fungi.</title>
        <authorList>
            <person name="Stajich J.E."/>
            <person name="Carrillo J."/>
            <person name="Kijimoto T."/>
            <person name="Eskalen A."/>
            <person name="O'Donnell K."/>
            <person name="Kasson M."/>
        </authorList>
    </citation>
    <scope>NUCLEOTIDE SEQUENCE [LARGE SCALE GENOMIC DNA]</scope>
    <source>
        <strain evidence="4 5">NRRL62579</strain>
    </source>
</reference>
<dbReference type="Gene3D" id="3.90.180.10">
    <property type="entry name" value="Medium-chain alcohol dehydrogenases, catalytic domain"/>
    <property type="match status" value="1"/>
</dbReference>
<dbReference type="InterPro" id="IPR013149">
    <property type="entry name" value="ADH-like_C"/>
</dbReference>
<gene>
    <name evidence="4" type="ORF">CEP52_014934</name>
</gene>
<dbReference type="SUPFAM" id="SSF50129">
    <property type="entry name" value="GroES-like"/>
    <property type="match status" value="1"/>
</dbReference>
<comment type="caution">
    <text evidence="4">The sequence shown here is derived from an EMBL/GenBank/DDBJ whole genome shotgun (WGS) entry which is preliminary data.</text>
</comment>
<dbReference type="InterPro" id="IPR047122">
    <property type="entry name" value="Trans-enoyl_RdTase-like"/>
</dbReference>
<organism evidence="4 5">
    <name type="scientific">Fusarium oligoseptatum</name>
    <dbReference type="NCBI Taxonomy" id="2604345"/>
    <lineage>
        <taxon>Eukaryota</taxon>
        <taxon>Fungi</taxon>
        <taxon>Dikarya</taxon>
        <taxon>Ascomycota</taxon>
        <taxon>Pezizomycotina</taxon>
        <taxon>Sordariomycetes</taxon>
        <taxon>Hypocreomycetidae</taxon>
        <taxon>Hypocreales</taxon>
        <taxon>Nectriaceae</taxon>
        <taxon>Fusarium</taxon>
        <taxon>Fusarium solani species complex</taxon>
    </lineage>
</organism>
<evidence type="ECO:0000313" key="4">
    <source>
        <dbReference type="EMBL" id="RSL89368.1"/>
    </source>
</evidence>
<dbReference type="InterPro" id="IPR013154">
    <property type="entry name" value="ADH-like_N"/>
</dbReference>
<dbReference type="Gene3D" id="3.40.50.720">
    <property type="entry name" value="NAD(P)-binding Rossmann-like Domain"/>
    <property type="match status" value="1"/>
</dbReference>
<proteinExistence type="inferred from homology"/>
<dbReference type="SUPFAM" id="SSF51735">
    <property type="entry name" value="NAD(P)-binding Rossmann-fold domains"/>
    <property type="match status" value="1"/>
</dbReference>
<evidence type="ECO:0000256" key="2">
    <source>
        <dbReference type="ARBA" id="ARBA00023002"/>
    </source>
</evidence>
<dbReference type="Pfam" id="PF08240">
    <property type="entry name" value="ADH_N"/>
    <property type="match status" value="1"/>
</dbReference>
<dbReference type="STRING" id="1325735.A0A428SHW6"/>
<keyword evidence="5" id="KW-1185">Reference proteome</keyword>
<dbReference type="Pfam" id="PF00107">
    <property type="entry name" value="ADH_zinc_N"/>
    <property type="match status" value="1"/>
</dbReference>
<dbReference type="InterPro" id="IPR020843">
    <property type="entry name" value="ER"/>
</dbReference>
<protein>
    <recommendedName>
        <fullName evidence="3">Enoyl reductase (ER) domain-containing protein</fullName>
    </recommendedName>
</protein>
<name>A0A428SHW6_9HYPO</name>
<dbReference type="GO" id="GO:0016651">
    <property type="term" value="F:oxidoreductase activity, acting on NAD(P)H"/>
    <property type="evidence" value="ECO:0007669"/>
    <property type="project" value="InterPro"/>
</dbReference>
<dbReference type="AlphaFoldDB" id="A0A428SHW6"/>
<evidence type="ECO:0000313" key="5">
    <source>
        <dbReference type="Proteomes" id="UP000287144"/>
    </source>
</evidence>
<dbReference type="InterPro" id="IPR036291">
    <property type="entry name" value="NAD(P)-bd_dom_sf"/>
</dbReference>
<feature type="domain" description="Enoyl reductase (ER)" evidence="3">
    <location>
        <begin position="12"/>
        <end position="328"/>
    </location>
</feature>
<keyword evidence="2" id="KW-0560">Oxidoreductase</keyword>
<evidence type="ECO:0000256" key="1">
    <source>
        <dbReference type="ARBA" id="ARBA00008072"/>
    </source>
</evidence>
<comment type="similarity">
    <text evidence="1">Belongs to the zinc-containing alcohol dehydrogenase family.</text>
</comment>